<dbReference type="GeneID" id="103519261"/>
<gene>
    <name evidence="3" type="primary">LOC103519261</name>
</gene>
<reference evidence="3" key="1">
    <citation type="submission" date="2025-08" db="UniProtKB">
        <authorList>
            <consortium name="RefSeq"/>
        </authorList>
    </citation>
    <scope>IDENTIFICATION</scope>
</reference>
<feature type="non-terminal residue" evidence="3">
    <location>
        <position position="178"/>
    </location>
</feature>
<dbReference type="AlphaFoldDB" id="A0A1S3DIF8"/>
<dbReference type="RefSeq" id="XP_008482568.2">
    <property type="nucleotide sequence ID" value="XM_008484346.2"/>
</dbReference>
<feature type="region of interest" description="Disordered" evidence="1">
    <location>
        <begin position="29"/>
        <end position="48"/>
    </location>
</feature>
<protein>
    <submittedName>
        <fullName evidence="3">Uncharacterized protein LOC103519261</fullName>
    </submittedName>
</protein>
<proteinExistence type="predicted"/>
<dbReference type="Proteomes" id="UP000079169">
    <property type="component" value="Unplaced"/>
</dbReference>
<feature type="compositionally biased region" description="Polar residues" evidence="1">
    <location>
        <begin position="71"/>
        <end position="86"/>
    </location>
</feature>
<feature type="compositionally biased region" description="Polar residues" evidence="1">
    <location>
        <begin position="29"/>
        <end position="42"/>
    </location>
</feature>
<name>A0A1S3DIF8_DIACI</name>
<evidence type="ECO:0000256" key="1">
    <source>
        <dbReference type="SAM" id="MobiDB-lite"/>
    </source>
</evidence>
<dbReference type="PaxDb" id="121845-A0A1S3DIF8"/>
<dbReference type="KEGG" id="dci:103519261"/>
<feature type="compositionally biased region" description="Low complexity" evidence="1">
    <location>
        <begin position="147"/>
        <end position="161"/>
    </location>
</feature>
<feature type="region of interest" description="Disordered" evidence="1">
    <location>
        <begin position="71"/>
        <end position="96"/>
    </location>
</feature>
<organism evidence="2 3">
    <name type="scientific">Diaphorina citri</name>
    <name type="common">Asian citrus psyllid</name>
    <dbReference type="NCBI Taxonomy" id="121845"/>
    <lineage>
        <taxon>Eukaryota</taxon>
        <taxon>Metazoa</taxon>
        <taxon>Ecdysozoa</taxon>
        <taxon>Arthropoda</taxon>
        <taxon>Hexapoda</taxon>
        <taxon>Insecta</taxon>
        <taxon>Pterygota</taxon>
        <taxon>Neoptera</taxon>
        <taxon>Paraneoptera</taxon>
        <taxon>Hemiptera</taxon>
        <taxon>Sternorrhyncha</taxon>
        <taxon>Psylloidea</taxon>
        <taxon>Psyllidae</taxon>
        <taxon>Diaphorininae</taxon>
        <taxon>Diaphorina</taxon>
    </lineage>
</organism>
<keyword evidence="2" id="KW-1185">Reference proteome</keyword>
<sequence>MLVSRITEFLMLMNLQPIRDLLNGSATSDDNLPGMSKSSSTPLLDDPNPSWIEFNPRLSWPIRDLLNGSATSDDNLPGMSKSSSTPLLDDPNPSWEWSQMNKAHDERIAPLLEAANQRHFSGYNVTESVLQKFRKSFSLRFYKKSASNSSSQHTSLDSTSTAKQYQHDFEPPDSPPHT</sequence>
<accession>A0A1S3DIF8</accession>
<feature type="region of interest" description="Disordered" evidence="1">
    <location>
        <begin position="144"/>
        <end position="178"/>
    </location>
</feature>
<evidence type="ECO:0000313" key="3">
    <source>
        <dbReference type="RefSeq" id="XP_008482568.2"/>
    </source>
</evidence>
<evidence type="ECO:0000313" key="2">
    <source>
        <dbReference type="Proteomes" id="UP000079169"/>
    </source>
</evidence>